<proteinExistence type="predicted"/>
<organism evidence="2 3">
    <name type="scientific">Azospirillum brasilense</name>
    <dbReference type="NCBI Taxonomy" id="192"/>
    <lineage>
        <taxon>Bacteria</taxon>
        <taxon>Pseudomonadati</taxon>
        <taxon>Pseudomonadota</taxon>
        <taxon>Alphaproteobacteria</taxon>
        <taxon>Rhodospirillales</taxon>
        <taxon>Azospirillaceae</taxon>
        <taxon>Azospirillum</taxon>
    </lineage>
</organism>
<feature type="domain" description="Nitrogenase/oxidoreductase component 1" evidence="1">
    <location>
        <begin position="36"/>
        <end position="384"/>
    </location>
</feature>
<dbReference type="GO" id="GO:0016491">
    <property type="term" value="F:oxidoreductase activity"/>
    <property type="evidence" value="ECO:0007669"/>
    <property type="project" value="InterPro"/>
</dbReference>
<sequence length="444" mass="49644">MTPAIEERMGLFSELVEAVEADAVHIREGLDMHQFCAYWGAHEIFGYIDDCVCLVHGTAGCMSNRRFLLPFGGADQCHMEPQYTTAFSEHDVIFGGERKLAEAVALVQERHDPRLIAVITNCCADIIGDDVGGVVRGMQREGQRVVWLHTAGFTGKSYRKGSEEAFRVLAGLMAEAPAKPVVPGTINLFPRRWIWGENQKREAAEGIRMLEKLGLRVNSILRKGIPYEEFLDLRTAEANVSQCFYWSMALFEEMATRFGTKSIKASNPIGLTASLAWMDATARAMNLDVDLHDDPEVAELLDLRERVRARLGGGRKAVIWTQTGEKLIGLAKFARDVGLDPIVVGVDPAVVRDKVSMFRKEVNDGFDVPLYLSNYVEEIQELVNSLGDPVVLCNEDYFPGHAVFRYQWNDQQAYGLAGARSLYAEMLTTVERRRSRYSLLGEVV</sequence>
<dbReference type="Proteomes" id="UP000318529">
    <property type="component" value="Unassembled WGS sequence"/>
</dbReference>
<name>A0A560CSR5_AZOBR</name>
<evidence type="ECO:0000259" key="1">
    <source>
        <dbReference type="Pfam" id="PF00148"/>
    </source>
</evidence>
<dbReference type="Pfam" id="PF00148">
    <property type="entry name" value="Oxidored_nitro"/>
    <property type="match status" value="1"/>
</dbReference>
<dbReference type="PANTHER" id="PTHR42956:SF1">
    <property type="entry name" value="NITROGENASE IRON-MOLYBDENUM COFACTOR BIOSYNTHESIS PROTEIN NIFE"/>
    <property type="match status" value="1"/>
</dbReference>
<dbReference type="InterPro" id="IPR000510">
    <property type="entry name" value="Nase/OxRdtase_comp1"/>
</dbReference>
<dbReference type="AlphaFoldDB" id="A0A560CSR5"/>
<evidence type="ECO:0000313" key="3">
    <source>
        <dbReference type="Proteomes" id="UP000318529"/>
    </source>
</evidence>
<comment type="caution">
    <text evidence="2">The sequence shown here is derived from an EMBL/GenBank/DDBJ whole genome shotgun (WGS) entry which is preliminary data.</text>
</comment>
<dbReference type="Gene3D" id="3.40.50.1980">
    <property type="entry name" value="Nitrogenase molybdenum iron protein domain"/>
    <property type="match status" value="1"/>
</dbReference>
<dbReference type="InterPro" id="IPR049939">
    <property type="entry name" value="NifE-like"/>
</dbReference>
<dbReference type="EMBL" id="VITH01000001">
    <property type="protein sequence ID" value="TWA87887.1"/>
    <property type="molecule type" value="Genomic_DNA"/>
</dbReference>
<dbReference type="SUPFAM" id="SSF53807">
    <property type="entry name" value="Helical backbone' metal receptor"/>
    <property type="match status" value="1"/>
</dbReference>
<dbReference type="PANTHER" id="PTHR42956">
    <property type="entry name" value="NITROGENASE IRON-MOLYBDENUM COFACTOR BIOSYNTHESIS PROTEIN NIFE"/>
    <property type="match status" value="1"/>
</dbReference>
<gene>
    <name evidence="2" type="ORF">FBZ83_101756</name>
</gene>
<accession>A0A560CSR5</accession>
<evidence type="ECO:0000313" key="2">
    <source>
        <dbReference type="EMBL" id="TWA87887.1"/>
    </source>
</evidence>
<dbReference type="Gene3D" id="3.40.50.12380">
    <property type="entry name" value="Nitrogenase MoFe cofactor biosynthesis protein NifE, C-terminal"/>
    <property type="match status" value="1"/>
</dbReference>
<protein>
    <submittedName>
        <fullName evidence="2">Nitrogenase molybdenum-cofactor synthesis protein NifE</fullName>
    </submittedName>
</protein>
<dbReference type="RefSeq" id="WP_145681119.1">
    <property type="nucleotide sequence ID" value="NZ_VITH01000001.1"/>
</dbReference>
<reference evidence="2 3" key="1">
    <citation type="submission" date="2019-06" db="EMBL/GenBank/DDBJ databases">
        <title>Genomic Encyclopedia of Type Strains, Phase IV (KMG-V): Genome sequencing to study the core and pangenomes of soil and plant-associated prokaryotes.</title>
        <authorList>
            <person name="Whitman W."/>
        </authorList>
    </citation>
    <scope>NUCLEOTIDE SEQUENCE [LARGE SCALE GENOMIC DNA]</scope>
    <source>
        <strain evidence="2 3">BR 11650</strain>
    </source>
</reference>